<name>A0ABV6BFT5_9GAMM</name>
<dbReference type="InterPro" id="IPR018637">
    <property type="entry name" value="DUF2059"/>
</dbReference>
<feature type="chain" id="PRO_5046201342" evidence="1">
    <location>
        <begin position="21"/>
        <end position="167"/>
    </location>
</feature>
<evidence type="ECO:0000313" key="4">
    <source>
        <dbReference type="Proteomes" id="UP001589813"/>
    </source>
</evidence>
<comment type="caution">
    <text evidence="3">The sequence shown here is derived from an EMBL/GenBank/DDBJ whole genome shotgun (WGS) entry which is preliminary data.</text>
</comment>
<feature type="domain" description="DUF2059" evidence="2">
    <location>
        <begin position="87"/>
        <end position="145"/>
    </location>
</feature>
<gene>
    <name evidence="3" type="ORF">ACFFJP_15690</name>
</gene>
<reference evidence="3 4" key="1">
    <citation type="submission" date="2024-09" db="EMBL/GenBank/DDBJ databases">
        <authorList>
            <person name="Sun Q."/>
            <person name="Mori K."/>
        </authorList>
    </citation>
    <scope>NUCLEOTIDE SEQUENCE [LARGE SCALE GENOMIC DNA]</scope>
    <source>
        <strain evidence="3 4">KCTC 23315</strain>
    </source>
</reference>
<protein>
    <submittedName>
        <fullName evidence="3">DUF2059 domain-containing protein</fullName>
    </submittedName>
</protein>
<evidence type="ECO:0000256" key="1">
    <source>
        <dbReference type="SAM" id="SignalP"/>
    </source>
</evidence>
<sequence length="167" mass="18997">MRMKLFSCATVLLFSLQVQAEPATRTTIEKFLQVTEAANMMDQAYQNMDQMTAQMLASSGLDISKDPQIQQDMQEMNALVRAELSWDKMEEPLIALYGSVFSEAELQDIIEFYQSPAGQKMLKRQPELMQGTMVMMQQQMQSLMPKIKALTEKQSAARKAAQQKTDQ</sequence>
<keyword evidence="1" id="KW-0732">Signal</keyword>
<dbReference type="RefSeq" id="WP_377246176.1">
    <property type="nucleotide sequence ID" value="NZ_JBHLXP010000004.1"/>
</dbReference>
<proteinExistence type="predicted"/>
<evidence type="ECO:0000259" key="2">
    <source>
        <dbReference type="Pfam" id="PF09832"/>
    </source>
</evidence>
<organism evidence="3 4">
    <name type="scientific">Rheinheimera tilapiae</name>
    <dbReference type="NCBI Taxonomy" id="875043"/>
    <lineage>
        <taxon>Bacteria</taxon>
        <taxon>Pseudomonadati</taxon>
        <taxon>Pseudomonadota</taxon>
        <taxon>Gammaproteobacteria</taxon>
        <taxon>Chromatiales</taxon>
        <taxon>Chromatiaceae</taxon>
        <taxon>Rheinheimera</taxon>
    </lineage>
</organism>
<dbReference type="EMBL" id="JBHLXP010000004">
    <property type="protein sequence ID" value="MFC0049741.1"/>
    <property type="molecule type" value="Genomic_DNA"/>
</dbReference>
<evidence type="ECO:0000313" key="3">
    <source>
        <dbReference type="EMBL" id="MFC0049741.1"/>
    </source>
</evidence>
<feature type="signal peptide" evidence="1">
    <location>
        <begin position="1"/>
        <end position="20"/>
    </location>
</feature>
<dbReference type="Proteomes" id="UP001589813">
    <property type="component" value="Unassembled WGS sequence"/>
</dbReference>
<dbReference type="Pfam" id="PF09832">
    <property type="entry name" value="DUF2059"/>
    <property type="match status" value="1"/>
</dbReference>
<keyword evidence="4" id="KW-1185">Reference proteome</keyword>
<accession>A0ABV6BFT5</accession>